<keyword evidence="3" id="KW-1185">Reference proteome</keyword>
<feature type="compositionally biased region" description="Low complexity" evidence="1">
    <location>
        <begin position="7"/>
        <end position="17"/>
    </location>
</feature>
<dbReference type="AlphaFoldDB" id="A0A3M6TLR2"/>
<reference evidence="2 3" key="1">
    <citation type="journal article" date="2018" name="Sci. Rep.">
        <title>Comparative analysis of the Pocillopora damicornis genome highlights role of immune system in coral evolution.</title>
        <authorList>
            <person name="Cunning R."/>
            <person name="Bay R.A."/>
            <person name="Gillette P."/>
            <person name="Baker A.C."/>
            <person name="Traylor-Knowles N."/>
        </authorList>
    </citation>
    <scope>NUCLEOTIDE SEQUENCE [LARGE SCALE GENOMIC DNA]</scope>
    <source>
        <strain evidence="2">RSMAS</strain>
        <tissue evidence="2">Whole animal</tissue>
    </source>
</reference>
<evidence type="ECO:0000313" key="2">
    <source>
        <dbReference type="EMBL" id="RMX42184.1"/>
    </source>
</evidence>
<accession>A0A3M6TLR2</accession>
<gene>
    <name evidence="2" type="ORF">pdam_00024716</name>
</gene>
<feature type="region of interest" description="Disordered" evidence="1">
    <location>
        <begin position="1"/>
        <end position="24"/>
    </location>
</feature>
<comment type="caution">
    <text evidence="2">The sequence shown here is derived from an EMBL/GenBank/DDBJ whole genome shotgun (WGS) entry which is preliminary data.</text>
</comment>
<name>A0A3M6TLR2_POCDA</name>
<proteinExistence type="predicted"/>
<protein>
    <submittedName>
        <fullName evidence="2">Uncharacterized protein</fullName>
    </submittedName>
</protein>
<dbReference type="Proteomes" id="UP000275408">
    <property type="component" value="Unassembled WGS sequence"/>
</dbReference>
<dbReference type="EMBL" id="RCHS01003420">
    <property type="protein sequence ID" value="RMX42184.1"/>
    <property type="molecule type" value="Genomic_DNA"/>
</dbReference>
<sequence length="106" mass="11910">MTPEKLTPTTTPTTTPTNHQPADPGAAVCAAITATVKTIIEEVLLDQMTAGPNDRWTLTDRPCSSLPRPEYIARAANRKRQQLRPKDPLNLYFELEESYHCMKCRI</sequence>
<organism evidence="2 3">
    <name type="scientific">Pocillopora damicornis</name>
    <name type="common">Cauliflower coral</name>
    <name type="synonym">Millepora damicornis</name>
    <dbReference type="NCBI Taxonomy" id="46731"/>
    <lineage>
        <taxon>Eukaryota</taxon>
        <taxon>Metazoa</taxon>
        <taxon>Cnidaria</taxon>
        <taxon>Anthozoa</taxon>
        <taxon>Hexacorallia</taxon>
        <taxon>Scleractinia</taxon>
        <taxon>Astrocoeniina</taxon>
        <taxon>Pocilloporidae</taxon>
        <taxon>Pocillopora</taxon>
    </lineage>
</organism>
<evidence type="ECO:0000313" key="3">
    <source>
        <dbReference type="Proteomes" id="UP000275408"/>
    </source>
</evidence>
<evidence type="ECO:0000256" key="1">
    <source>
        <dbReference type="SAM" id="MobiDB-lite"/>
    </source>
</evidence>